<comment type="caution">
    <text evidence="2">The sequence shown here is derived from an EMBL/GenBank/DDBJ whole genome shotgun (WGS) entry which is preliminary data.</text>
</comment>
<evidence type="ECO:0000256" key="1">
    <source>
        <dbReference type="SAM" id="MobiDB-lite"/>
    </source>
</evidence>
<proteinExistence type="predicted"/>
<name>A0A1Y1ZKC5_9PLEO</name>
<feature type="region of interest" description="Disordered" evidence="1">
    <location>
        <begin position="1"/>
        <end position="27"/>
    </location>
</feature>
<gene>
    <name evidence="2" type="ORF">BCR34DRAFT_588451</name>
</gene>
<evidence type="ECO:0000313" key="3">
    <source>
        <dbReference type="Proteomes" id="UP000193144"/>
    </source>
</evidence>
<dbReference type="Proteomes" id="UP000193144">
    <property type="component" value="Unassembled WGS sequence"/>
</dbReference>
<feature type="compositionally biased region" description="Low complexity" evidence="1">
    <location>
        <begin position="17"/>
        <end position="27"/>
    </location>
</feature>
<feature type="region of interest" description="Disordered" evidence="1">
    <location>
        <begin position="192"/>
        <end position="213"/>
    </location>
</feature>
<feature type="region of interest" description="Disordered" evidence="1">
    <location>
        <begin position="123"/>
        <end position="154"/>
    </location>
</feature>
<accession>A0A1Y1ZKC5</accession>
<protein>
    <submittedName>
        <fullName evidence="2">Uncharacterized protein</fullName>
    </submittedName>
</protein>
<keyword evidence="3" id="KW-1185">Reference proteome</keyword>
<reference evidence="2 3" key="1">
    <citation type="submission" date="2016-07" db="EMBL/GenBank/DDBJ databases">
        <title>Pervasive Adenine N6-methylation of Active Genes in Fungi.</title>
        <authorList>
            <consortium name="DOE Joint Genome Institute"/>
            <person name="Mondo S.J."/>
            <person name="Dannebaum R.O."/>
            <person name="Kuo R.C."/>
            <person name="Labutti K."/>
            <person name="Haridas S."/>
            <person name="Kuo A."/>
            <person name="Salamov A."/>
            <person name="Ahrendt S.R."/>
            <person name="Lipzen A."/>
            <person name="Sullivan W."/>
            <person name="Andreopoulos W.B."/>
            <person name="Clum A."/>
            <person name="Lindquist E."/>
            <person name="Daum C."/>
            <person name="Ramamoorthy G.K."/>
            <person name="Gryganskyi A."/>
            <person name="Culley D."/>
            <person name="Magnuson J.K."/>
            <person name="James T.Y."/>
            <person name="O'Malley M.A."/>
            <person name="Stajich J.E."/>
            <person name="Spatafora J.W."/>
            <person name="Visel A."/>
            <person name="Grigoriev I.V."/>
        </authorList>
    </citation>
    <scope>NUCLEOTIDE SEQUENCE [LARGE SCALE GENOMIC DNA]</scope>
    <source>
        <strain evidence="2 3">CBS 115471</strain>
    </source>
</reference>
<evidence type="ECO:0000313" key="2">
    <source>
        <dbReference type="EMBL" id="ORY10649.1"/>
    </source>
</evidence>
<feature type="compositionally biased region" description="Low complexity" evidence="1">
    <location>
        <begin position="125"/>
        <end position="150"/>
    </location>
</feature>
<organism evidence="2 3">
    <name type="scientific">Clohesyomyces aquaticus</name>
    <dbReference type="NCBI Taxonomy" id="1231657"/>
    <lineage>
        <taxon>Eukaryota</taxon>
        <taxon>Fungi</taxon>
        <taxon>Dikarya</taxon>
        <taxon>Ascomycota</taxon>
        <taxon>Pezizomycotina</taxon>
        <taxon>Dothideomycetes</taxon>
        <taxon>Pleosporomycetidae</taxon>
        <taxon>Pleosporales</taxon>
        <taxon>Lindgomycetaceae</taxon>
        <taxon>Clohesyomyces</taxon>
    </lineage>
</organism>
<dbReference type="AlphaFoldDB" id="A0A1Y1ZKC5"/>
<sequence>MRGTCWPGRQTPSLSAPRQTTTTTPQQPFGEQVLCGLANGRQAWRMHAATGCAHFSSLVLSSGGGGDNGFLETTAFPEPQATPTRQWEGRTLPLARCDLFGLAEQPKTRLVAKIRLCLSPRSQGLPHPSAAAPSLPQGDNTNTDTDNKNNIRARGNGTHTINWHAHVDELVCATSLWSKYRIRICDLETANGHMKTTGGRGKEAPPSTPAEAS</sequence>
<dbReference type="EMBL" id="MCFA01000070">
    <property type="protein sequence ID" value="ORY10649.1"/>
    <property type="molecule type" value="Genomic_DNA"/>
</dbReference>